<dbReference type="RefSeq" id="WP_202337397.1">
    <property type="nucleotide sequence ID" value="NZ_CP068439.1"/>
</dbReference>
<reference evidence="2 3" key="1">
    <citation type="submission" date="2021-01" db="EMBL/GenBank/DDBJ databases">
        <title>Aequorivita sp. strain KX20305, a bacterium isolated from the sediment collected at a cold seep field in South China Sea.</title>
        <authorList>
            <person name="Zhang H."/>
            <person name="Li C."/>
        </authorList>
    </citation>
    <scope>NUCLEOTIDE SEQUENCE [LARGE SCALE GENOMIC DNA]</scope>
    <source>
        <strain evidence="2 3">KX20305</strain>
    </source>
</reference>
<name>A0ABX7DV58_9FLAO</name>
<feature type="transmembrane region" description="Helical" evidence="1">
    <location>
        <begin position="6"/>
        <end position="23"/>
    </location>
</feature>
<gene>
    <name evidence="2" type="ORF">JK629_04300</name>
</gene>
<evidence type="ECO:0000313" key="2">
    <source>
        <dbReference type="EMBL" id="QQX77501.1"/>
    </source>
</evidence>
<keyword evidence="1" id="KW-0812">Transmembrane</keyword>
<dbReference type="Proteomes" id="UP000629420">
    <property type="component" value="Chromosome"/>
</dbReference>
<protein>
    <submittedName>
        <fullName evidence="2">Uncharacterized protein</fullName>
    </submittedName>
</protein>
<keyword evidence="3" id="KW-1185">Reference proteome</keyword>
<organism evidence="2 3">
    <name type="scientific">Aequorivita iocasae</name>
    <dbReference type="NCBI Taxonomy" id="2803865"/>
    <lineage>
        <taxon>Bacteria</taxon>
        <taxon>Pseudomonadati</taxon>
        <taxon>Bacteroidota</taxon>
        <taxon>Flavobacteriia</taxon>
        <taxon>Flavobacteriales</taxon>
        <taxon>Flavobacteriaceae</taxon>
        <taxon>Aequorivita</taxon>
    </lineage>
</organism>
<evidence type="ECO:0000256" key="1">
    <source>
        <dbReference type="SAM" id="Phobius"/>
    </source>
</evidence>
<evidence type="ECO:0000313" key="3">
    <source>
        <dbReference type="Proteomes" id="UP000629420"/>
    </source>
</evidence>
<accession>A0ABX7DV58</accession>
<keyword evidence="1" id="KW-1133">Transmembrane helix</keyword>
<dbReference type="EMBL" id="CP068439">
    <property type="protein sequence ID" value="QQX77501.1"/>
    <property type="molecule type" value="Genomic_DNA"/>
</dbReference>
<keyword evidence="1" id="KW-0472">Membrane</keyword>
<proteinExistence type="predicted"/>
<sequence length="154" mass="17259">MNTTLIGIIILLLIFVPVGYLIINTTGQDKKAKKTVSQLSQTMGIHVKNIEVIGNCVIAVDETSKKLVYSSKTNPNADFKIIDMVEVRDCRAKSIKQTDKTLDWVGLELIEKTGKVEIPFYIENDEEGFTKDPFVCLQDAKRWEGTLKPLLKAS</sequence>